<dbReference type="FunFam" id="3.30.70.1350:FF:000002">
    <property type="entry name" value="Ferrous-iron efflux pump FieF"/>
    <property type="match status" value="1"/>
</dbReference>
<dbReference type="NCBIfam" id="TIGR01297">
    <property type="entry name" value="CDF"/>
    <property type="match status" value="1"/>
</dbReference>
<dbReference type="Pfam" id="PF01545">
    <property type="entry name" value="Cation_efflux"/>
    <property type="match status" value="1"/>
</dbReference>
<evidence type="ECO:0000256" key="1">
    <source>
        <dbReference type="ARBA" id="ARBA00004651"/>
    </source>
</evidence>
<dbReference type="EMBL" id="CP010802">
    <property type="protein sequence ID" value="ALC16516.1"/>
    <property type="molecule type" value="Genomic_DNA"/>
</dbReference>
<keyword evidence="12" id="KW-1185">Reference proteome</keyword>
<accession>A0A0M4CWS5</accession>
<reference evidence="11 12" key="1">
    <citation type="submission" date="2015-07" db="EMBL/GenBank/DDBJ databases">
        <title>Isolation and Genomic Characterization of a Novel Halophilic Metal-Reducing Deltaproteobacterium from the Deep Subsurface.</title>
        <authorList>
            <person name="Badalamenti J.P."/>
            <person name="Summers Z.M."/>
            <person name="Gralnick J.A."/>
            <person name="Bond D.R."/>
        </authorList>
    </citation>
    <scope>NUCLEOTIDE SEQUENCE [LARGE SCALE GENOMIC DNA]</scope>
    <source>
        <strain evidence="11 12">WTL</strain>
    </source>
</reference>
<dbReference type="SUPFAM" id="SSF160240">
    <property type="entry name" value="Cation efflux protein cytoplasmic domain-like"/>
    <property type="match status" value="1"/>
</dbReference>
<evidence type="ECO:0000259" key="10">
    <source>
        <dbReference type="Pfam" id="PF16916"/>
    </source>
</evidence>
<evidence type="ECO:0000256" key="4">
    <source>
        <dbReference type="ARBA" id="ARBA00022475"/>
    </source>
</evidence>
<evidence type="ECO:0000313" key="11">
    <source>
        <dbReference type="EMBL" id="ALC16516.1"/>
    </source>
</evidence>
<dbReference type="Proteomes" id="UP000057158">
    <property type="component" value="Chromosome"/>
</dbReference>
<dbReference type="InterPro" id="IPR027470">
    <property type="entry name" value="Cation_efflux_CTD"/>
</dbReference>
<gene>
    <name evidence="11" type="ORF">DSOUD_1738</name>
</gene>
<dbReference type="GO" id="GO:0015086">
    <property type="term" value="F:cadmium ion transmembrane transporter activity"/>
    <property type="evidence" value="ECO:0007669"/>
    <property type="project" value="TreeGrafter"/>
</dbReference>
<evidence type="ECO:0000256" key="7">
    <source>
        <dbReference type="ARBA" id="ARBA00023136"/>
    </source>
</evidence>
<dbReference type="STRING" id="1603606.DSOUD_1738"/>
<name>A0A0M4CWS5_9BACT</name>
<dbReference type="PATRIC" id="fig|1603606.3.peg.1893"/>
<evidence type="ECO:0000259" key="9">
    <source>
        <dbReference type="Pfam" id="PF01545"/>
    </source>
</evidence>
<dbReference type="PANTHER" id="PTHR43840">
    <property type="entry name" value="MITOCHONDRIAL METAL TRANSPORTER 1-RELATED"/>
    <property type="match status" value="1"/>
</dbReference>
<keyword evidence="4" id="KW-1003">Cell membrane</keyword>
<feature type="domain" description="Cation efflux protein transmembrane" evidence="9">
    <location>
        <begin position="14"/>
        <end position="201"/>
    </location>
</feature>
<evidence type="ECO:0000256" key="3">
    <source>
        <dbReference type="ARBA" id="ARBA00022448"/>
    </source>
</evidence>
<dbReference type="InterPro" id="IPR027469">
    <property type="entry name" value="Cation_efflux_TMD_sf"/>
</dbReference>
<feature type="transmembrane region" description="Helical" evidence="8">
    <location>
        <begin position="109"/>
        <end position="133"/>
    </location>
</feature>
<feature type="transmembrane region" description="Helical" evidence="8">
    <location>
        <begin position="154"/>
        <end position="174"/>
    </location>
</feature>
<dbReference type="Gene3D" id="1.20.1510.10">
    <property type="entry name" value="Cation efflux protein transmembrane domain"/>
    <property type="match status" value="1"/>
</dbReference>
<dbReference type="RefSeq" id="WP_053550611.1">
    <property type="nucleotide sequence ID" value="NZ_CP010802.1"/>
</dbReference>
<proteinExistence type="inferred from homology"/>
<protein>
    <submittedName>
        <fullName evidence="11">Cation diffusion facilitator family transporter</fullName>
    </submittedName>
</protein>
<sequence>MNRLNPKIRAARFSMATATGLALIKLVVGITTGSLAVLSSAIDSLLDIFMSGINYLAIHKAEEPADEKHPFGHGKYETLATIIQALVIASSGGWIIFESIRRLSSGVALARLGQGMSVLLFSALASFCISRYLRRVARETDSSALQADSLHFSMDVYTNLALLAGLVVINFVNIPWLDPVLSLLVACYILFEALRLVRRGLGDVLDEELPEAVRQEVQRLIESHQGDLLDYHNLRTRRAGSQKIMDFHLTVCKHLSVEEAHDIADHLEKRIEQEVRGSDVTIHVEPCRRADCPGREVCATEKTRFSREIAPGDDR</sequence>
<comment type="subcellular location">
    <subcellularLocation>
        <location evidence="1">Cell membrane</location>
        <topology evidence="1">Multi-pass membrane protein</topology>
    </subcellularLocation>
</comment>
<keyword evidence="3" id="KW-0813">Transport</keyword>
<feature type="transmembrane region" description="Helical" evidence="8">
    <location>
        <begin position="79"/>
        <end position="97"/>
    </location>
</feature>
<dbReference type="InterPro" id="IPR002524">
    <property type="entry name" value="Cation_efflux"/>
</dbReference>
<evidence type="ECO:0000256" key="5">
    <source>
        <dbReference type="ARBA" id="ARBA00022692"/>
    </source>
</evidence>
<dbReference type="PANTHER" id="PTHR43840:SF15">
    <property type="entry name" value="MITOCHONDRIAL METAL TRANSPORTER 1-RELATED"/>
    <property type="match status" value="1"/>
</dbReference>
<dbReference type="InterPro" id="IPR050291">
    <property type="entry name" value="CDF_Transporter"/>
</dbReference>
<dbReference type="InterPro" id="IPR036837">
    <property type="entry name" value="Cation_efflux_CTD_sf"/>
</dbReference>
<dbReference type="GO" id="GO:0015093">
    <property type="term" value="F:ferrous iron transmembrane transporter activity"/>
    <property type="evidence" value="ECO:0007669"/>
    <property type="project" value="TreeGrafter"/>
</dbReference>
<dbReference type="GO" id="GO:0015341">
    <property type="term" value="F:zinc efflux antiporter activity"/>
    <property type="evidence" value="ECO:0007669"/>
    <property type="project" value="TreeGrafter"/>
</dbReference>
<dbReference type="GO" id="GO:0006882">
    <property type="term" value="P:intracellular zinc ion homeostasis"/>
    <property type="evidence" value="ECO:0007669"/>
    <property type="project" value="TreeGrafter"/>
</dbReference>
<organism evidence="11 12">
    <name type="scientific">Desulfuromonas soudanensis</name>
    <dbReference type="NCBI Taxonomy" id="1603606"/>
    <lineage>
        <taxon>Bacteria</taxon>
        <taxon>Pseudomonadati</taxon>
        <taxon>Thermodesulfobacteriota</taxon>
        <taxon>Desulfuromonadia</taxon>
        <taxon>Desulfuromonadales</taxon>
        <taxon>Desulfuromonadaceae</taxon>
        <taxon>Desulfuromonas</taxon>
    </lineage>
</organism>
<feature type="domain" description="Cation efflux protein cytoplasmic" evidence="10">
    <location>
        <begin position="209"/>
        <end position="287"/>
    </location>
</feature>
<comment type="similarity">
    <text evidence="2">Belongs to the cation diffusion facilitator (CDF) transporter (TC 2.A.4) family.</text>
</comment>
<evidence type="ECO:0000256" key="8">
    <source>
        <dbReference type="SAM" id="Phobius"/>
    </source>
</evidence>
<dbReference type="SUPFAM" id="SSF161111">
    <property type="entry name" value="Cation efflux protein transmembrane domain-like"/>
    <property type="match status" value="1"/>
</dbReference>
<evidence type="ECO:0000256" key="2">
    <source>
        <dbReference type="ARBA" id="ARBA00008114"/>
    </source>
</evidence>
<dbReference type="Pfam" id="PF16916">
    <property type="entry name" value="ZT_dimer"/>
    <property type="match status" value="1"/>
</dbReference>
<dbReference type="Gene3D" id="3.30.70.1350">
    <property type="entry name" value="Cation efflux protein, cytoplasmic domain"/>
    <property type="match status" value="1"/>
</dbReference>
<dbReference type="InterPro" id="IPR058533">
    <property type="entry name" value="Cation_efflux_TM"/>
</dbReference>
<evidence type="ECO:0000313" key="12">
    <source>
        <dbReference type="Proteomes" id="UP000057158"/>
    </source>
</evidence>
<dbReference type="KEGG" id="des:DSOUD_1738"/>
<keyword evidence="7 8" id="KW-0472">Membrane</keyword>
<keyword evidence="6 8" id="KW-1133">Transmembrane helix</keyword>
<dbReference type="GO" id="GO:0005886">
    <property type="term" value="C:plasma membrane"/>
    <property type="evidence" value="ECO:0007669"/>
    <property type="project" value="UniProtKB-SubCell"/>
</dbReference>
<dbReference type="OrthoDB" id="9806522at2"/>
<dbReference type="AlphaFoldDB" id="A0A0M4CWS5"/>
<keyword evidence="5 8" id="KW-0812">Transmembrane</keyword>
<evidence type="ECO:0000256" key="6">
    <source>
        <dbReference type="ARBA" id="ARBA00022989"/>
    </source>
</evidence>